<dbReference type="Gene3D" id="3.90.1150.10">
    <property type="entry name" value="Aspartate Aminotransferase, domain 1"/>
    <property type="match status" value="1"/>
</dbReference>
<dbReference type="SUPFAM" id="SSF53383">
    <property type="entry name" value="PLP-dependent transferases"/>
    <property type="match status" value="1"/>
</dbReference>
<comment type="catalytic activity">
    <reaction evidence="7">
        <text>L-aspartate + 2-oxoglutarate = oxaloacetate + L-glutamate</text>
        <dbReference type="Rhea" id="RHEA:21824"/>
        <dbReference type="ChEBI" id="CHEBI:16452"/>
        <dbReference type="ChEBI" id="CHEBI:16810"/>
        <dbReference type="ChEBI" id="CHEBI:29985"/>
        <dbReference type="ChEBI" id="CHEBI:29991"/>
        <dbReference type="EC" id="2.6.1.1"/>
    </reaction>
</comment>
<evidence type="ECO:0000259" key="8">
    <source>
        <dbReference type="Pfam" id="PF00155"/>
    </source>
</evidence>
<dbReference type="EMBL" id="JAGPXD010000002">
    <property type="protein sequence ID" value="KAH7367302.1"/>
    <property type="molecule type" value="Genomic_DNA"/>
</dbReference>
<evidence type="ECO:0000256" key="4">
    <source>
        <dbReference type="ARBA" id="ARBA00022576"/>
    </source>
</evidence>
<gene>
    <name evidence="9" type="ORF">B0T11DRAFT_315791</name>
</gene>
<comment type="miscellaneous">
    <text evidence="7">In eukaryotes there are cytoplasmic, mitochondrial and chloroplastic isozymes.</text>
</comment>
<sequence length="404" mass="44495">MSRFSDLPVSPPDPAFSLVAAYEKDDATEKVNLCPGFYRDEEGKPWILPAVAQAKTRIHADPSLDHEHLPLAGHPELVNCSQKLLFGAQSDLGRVASMQTVSGTGANHVASLFLTTTLNPKHVWISNPSWINYTEIWKMAGPDVQQRLYPYYDPGSQGVDFEGMIETLRRDAEAEDVIILQACAHNPTGADLSVQQWEAVAALCQELGLFALFDIAYQGFASGDLTQDAFAISNFFGRGDLEFAVAQSFSKNFGLYGERIGMVHVVALTATLAARIDPLLIKISRAEITSCPSYGARIVAEILQDPVLHQQWLMDLETMSTRMKAMREALFKELQRHNVKGSWDHLLSDIGMFSMTGLDKTQVTELRDTHHVYLLPSGRISVTGLTTQNVAIVARAFRSVLGSG</sequence>
<dbReference type="Gene3D" id="3.40.640.10">
    <property type="entry name" value="Type I PLP-dependent aspartate aminotransferase-like (Major domain)"/>
    <property type="match status" value="1"/>
</dbReference>
<dbReference type="Pfam" id="PF00155">
    <property type="entry name" value="Aminotran_1_2"/>
    <property type="match status" value="1"/>
</dbReference>
<dbReference type="InterPro" id="IPR015424">
    <property type="entry name" value="PyrdxlP-dep_Trfase"/>
</dbReference>
<dbReference type="GO" id="GO:0005829">
    <property type="term" value="C:cytosol"/>
    <property type="evidence" value="ECO:0007669"/>
    <property type="project" value="TreeGrafter"/>
</dbReference>
<keyword evidence="6" id="KW-0663">Pyridoxal phosphate</keyword>
<evidence type="ECO:0000256" key="5">
    <source>
        <dbReference type="ARBA" id="ARBA00022679"/>
    </source>
</evidence>
<dbReference type="InterPro" id="IPR004839">
    <property type="entry name" value="Aminotransferase_I/II_large"/>
</dbReference>
<dbReference type="FunFam" id="3.40.640.10:FF:000066">
    <property type="entry name" value="Aspartate aminotransferase"/>
    <property type="match status" value="1"/>
</dbReference>
<evidence type="ECO:0000256" key="1">
    <source>
        <dbReference type="ARBA" id="ARBA00001933"/>
    </source>
</evidence>
<dbReference type="InterPro" id="IPR000796">
    <property type="entry name" value="Asp_trans"/>
</dbReference>
<evidence type="ECO:0000256" key="7">
    <source>
        <dbReference type="RuleBase" id="RU000480"/>
    </source>
</evidence>
<dbReference type="GO" id="GO:0004069">
    <property type="term" value="F:L-aspartate:2-oxoglutarate aminotransferase activity"/>
    <property type="evidence" value="ECO:0007669"/>
    <property type="project" value="UniProtKB-EC"/>
</dbReference>
<comment type="cofactor">
    <cofactor evidence="1">
        <name>pyridoxal 5'-phosphate</name>
        <dbReference type="ChEBI" id="CHEBI:597326"/>
    </cofactor>
</comment>
<dbReference type="InterPro" id="IPR015422">
    <property type="entry name" value="PyrdxlP-dep_Trfase_small"/>
</dbReference>
<dbReference type="PROSITE" id="PS00105">
    <property type="entry name" value="AA_TRANSFER_CLASS_1"/>
    <property type="match status" value="1"/>
</dbReference>
<dbReference type="GO" id="GO:0030170">
    <property type="term" value="F:pyridoxal phosphate binding"/>
    <property type="evidence" value="ECO:0007669"/>
    <property type="project" value="InterPro"/>
</dbReference>
<organism evidence="9 10">
    <name type="scientific">Plectosphaerella cucumerina</name>
    <dbReference type="NCBI Taxonomy" id="40658"/>
    <lineage>
        <taxon>Eukaryota</taxon>
        <taxon>Fungi</taxon>
        <taxon>Dikarya</taxon>
        <taxon>Ascomycota</taxon>
        <taxon>Pezizomycotina</taxon>
        <taxon>Sordariomycetes</taxon>
        <taxon>Hypocreomycetidae</taxon>
        <taxon>Glomerellales</taxon>
        <taxon>Plectosphaerellaceae</taxon>
        <taxon>Plectosphaerella</taxon>
    </lineage>
</organism>
<dbReference type="OrthoDB" id="550424at2759"/>
<keyword evidence="5 7" id="KW-0808">Transferase</keyword>
<evidence type="ECO:0000256" key="2">
    <source>
        <dbReference type="ARBA" id="ARBA00007441"/>
    </source>
</evidence>
<feature type="domain" description="Aminotransferase class I/classII large" evidence="8">
    <location>
        <begin position="29"/>
        <end position="396"/>
    </location>
</feature>
<protein>
    <recommendedName>
        <fullName evidence="7">Aspartate aminotransferase</fullName>
        <ecNumber evidence="7">2.6.1.1</ecNumber>
    </recommendedName>
</protein>
<dbReference type="CDD" id="cd00609">
    <property type="entry name" value="AAT_like"/>
    <property type="match status" value="1"/>
</dbReference>
<dbReference type="PRINTS" id="PR00799">
    <property type="entry name" value="TRANSAMINASE"/>
</dbReference>
<dbReference type="FunFam" id="3.90.1150.10:FF:000001">
    <property type="entry name" value="Aspartate aminotransferase"/>
    <property type="match status" value="1"/>
</dbReference>
<evidence type="ECO:0000313" key="9">
    <source>
        <dbReference type="EMBL" id="KAH7367302.1"/>
    </source>
</evidence>
<proteinExistence type="inferred from homology"/>
<name>A0A8K0X4Y9_9PEZI</name>
<dbReference type="InterPro" id="IPR015421">
    <property type="entry name" value="PyrdxlP-dep_Trfase_major"/>
</dbReference>
<dbReference type="Proteomes" id="UP000813385">
    <property type="component" value="Unassembled WGS sequence"/>
</dbReference>
<evidence type="ECO:0000256" key="3">
    <source>
        <dbReference type="ARBA" id="ARBA00011738"/>
    </source>
</evidence>
<accession>A0A8K0X4Y9</accession>
<dbReference type="AlphaFoldDB" id="A0A8K0X4Y9"/>
<dbReference type="PANTHER" id="PTHR11879">
    <property type="entry name" value="ASPARTATE AMINOTRANSFERASE"/>
    <property type="match status" value="1"/>
</dbReference>
<evidence type="ECO:0000256" key="6">
    <source>
        <dbReference type="ARBA" id="ARBA00022898"/>
    </source>
</evidence>
<dbReference type="InterPro" id="IPR004838">
    <property type="entry name" value="NHTrfase_class1_PyrdxlP-BS"/>
</dbReference>
<comment type="caution">
    <text evidence="9">The sequence shown here is derived from an EMBL/GenBank/DDBJ whole genome shotgun (WGS) entry which is preliminary data.</text>
</comment>
<dbReference type="NCBIfam" id="NF006719">
    <property type="entry name" value="PRK09257.1"/>
    <property type="match status" value="1"/>
</dbReference>
<keyword evidence="10" id="KW-1185">Reference proteome</keyword>
<keyword evidence="4 7" id="KW-0032">Aminotransferase</keyword>
<dbReference type="GO" id="GO:0006532">
    <property type="term" value="P:aspartate biosynthetic process"/>
    <property type="evidence" value="ECO:0007669"/>
    <property type="project" value="TreeGrafter"/>
</dbReference>
<dbReference type="PANTHER" id="PTHR11879:SF20">
    <property type="entry name" value="ASPARTATE AMINOTRANSFERASE"/>
    <property type="match status" value="1"/>
</dbReference>
<comment type="subunit">
    <text evidence="3 7">Homodimer.</text>
</comment>
<evidence type="ECO:0000313" key="10">
    <source>
        <dbReference type="Proteomes" id="UP000813385"/>
    </source>
</evidence>
<reference evidence="9" key="1">
    <citation type="journal article" date="2021" name="Nat. Commun.">
        <title>Genetic determinants of endophytism in the Arabidopsis root mycobiome.</title>
        <authorList>
            <person name="Mesny F."/>
            <person name="Miyauchi S."/>
            <person name="Thiergart T."/>
            <person name="Pickel B."/>
            <person name="Atanasova L."/>
            <person name="Karlsson M."/>
            <person name="Huettel B."/>
            <person name="Barry K.W."/>
            <person name="Haridas S."/>
            <person name="Chen C."/>
            <person name="Bauer D."/>
            <person name="Andreopoulos W."/>
            <person name="Pangilinan J."/>
            <person name="LaButti K."/>
            <person name="Riley R."/>
            <person name="Lipzen A."/>
            <person name="Clum A."/>
            <person name="Drula E."/>
            <person name="Henrissat B."/>
            <person name="Kohler A."/>
            <person name="Grigoriev I.V."/>
            <person name="Martin F.M."/>
            <person name="Hacquard S."/>
        </authorList>
    </citation>
    <scope>NUCLEOTIDE SEQUENCE</scope>
    <source>
        <strain evidence="9">MPI-CAGE-AT-0016</strain>
    </source>
</reference>
<dbReference type="EC" id="2.6.1.1" evidence="7"/>
<comment type="similarity">
    <text evidence="2">Belongs to the class-I pyridoxal-phosphate-dependent aminotransferase family.</text>
</comment>